<dbReference type="EMBL" id="BAABFT010000011">
    <property type="protein sequence ID" value="GAA4331776.1"/>
    <property type="molecule type" value="Genomic_DNA"/>
</dbReference>
<keyword evidence="3" id="KW-1185">Reference proteome</keyword>
<feature type="signal peptide" evidence="1">
    <location>
        <begin position="1"/>
        <end position="18"/>
    </location>
</feature>
<proteinExistence type="predicted"/>
<evidence type="ECO:0000313" key="2">
    <source>
        <dbReference type="EMBL" id="GAA4331776.1"/>
    </source>
</evidence>
<evidence type="ECO:0008006" key="4">
    <source>
        <dbReference type="Google" id="ProtNLM"/>
    </source>
</evidence>
<protein>
    <recommendedName>
        <fullName evidence="4">Plasmid transfer protein</fullName>
    </recommendedName>
</protein>
<gene>
    <name evidence="2" type="ORF">GCM10023149_37770</name>
</gene>
<evidence type="ECO:0000256" key="1">
    <source>
        <dbReference type="SAM" id="SignalP"/>
    </source>
</evidence>
<feature type="chain" id="PRO_5046493067" description="Plasmid transfer protein" evidence="1">
    <location>
        <begin position="19"/>
        <end position="220"/>
    </location>
</feature>
<reference evidence="3" key="1">
    <citation type="journal article" date="2019" name="Int. J. Syst. Evol. Microbiol.">
        <title>The Global Catalogue of Microorganisms (GCM) 10K type strain sequencing project: providing services to taxonomists for standard genome sequencing and annotation.</title>
        <authorList>
            <consortium name="The Broad Institute Genomics Platform"/>
            <consortium name="The Broad Institute Genome Sequencing Center for Infectious Disease"/>
            <person name="Wu L."/>
            <person name="Ma J."/>
        </authorList>
    </citation>
    <scope>NUCLEOTIDE SEQUENCE [LARGE SCALE GENOMIC DNA]</scope>
    <source>
        <strain evidence="3">JCM 17705</strain>
    </source>
</reference>
<organism evidence="2 3">
    <name type="scientific">Mucilaginibacter gynuensis</name>
    <dbReference type="NCBI Taxonomy" id="1302236"/>
    <lineage>
        <taxon>Bacteria</taxon>
        <taxon>Pseudomonadati</taxon>
        <taxon>Bacteroidota</taxon>
        <taxon>Sphingobacteriia</taxon>
        <taxon>Sphingobacteriales</taxon>
        <taxon>Sphingobacteriaceae</taxon>
        <taxon>Mucilaginibacter</taxon>
    </lineage>
</organism>
<dbReference type="Proteomes" id="UP001500582">
    <property type="component" value="Unassembled WGS sequence"/>
</dbReference>
<dbReference type="RefSeq" id="WP_345212726.1">
    <property type="nucleotide sequence ID" value="NZ_BAABFT010000011.1"/>
</dbReference>
<keyword evidence="1" id="KW-0732">Signal</keyword>
<evidence type="ECO:0000313" key="3">
    <source>
        <dbReference type="Proteomes" id="UP001500582"/>
    </source>
</evidence>
<name>A0ABP8GYW7_9SPHI</name>
<accession>A0ABP8GYW7</accession>
<comment type="caution">
    <text evidence="2">The sequence shown here is derived from an EMBL/GenBank/DDBJ whole genome shotgun (WGS) entry which is preliminary data.</text>
</comment>
<sequence>MKFLLLLFGLLSTSYVNAQQLVFDPVVSTAIAVNANAINNQLNTTNNKLTLIQKGQLAVSGQLAIVNNLQNRLLSGLSQVAAVINNLSSVKEIGACGLDIVKDIEIAVRLARTNPALLLFAEQFARDFQQRATRLTAEVGAYVLKGGNENLMDAGERGKLLNHIVQELRILRGIAYGLHRAMYWAGINGILKELNPWAEWQNADVRIANEILNKAQYLKP</sequence>